<proteinExistence type="predicted"/>
<protein>
    <submittedName>
        <fullName evidence="2">Uncharacterized protein</fullName>
    </submittedName>
</protein>
<comment type="caution">
    <text evidence="2">The sequence shown here is derived from an EMBL/GenBank/DDBJ whole genome shotgun (WGS) entry which is preliminary data.</text>
</comment>
<organism evidence="2 3">
    <name type="scientific">Halomarinibacterium sedimenti</name>
    <dbReference type="NCBI Taxonomy" id="2857106"/>
    <lineage>
        <taxon>Bacteria</taxon>
        <taxon>Pseudomonadati</taxon>
        <taxon>Bacteroidota</taxon>
        <taxon>Flavobacteriia</taxon>
        <taxon>Flavobacteriales</taxon>
        <taxon>Flavobacteriaceae</taxon>
        <taxon>Halomarinibacterium</taxon>
    </lineage>
</organism>
<gene>
    <name evidence="2" type="ORF">KXJ69_06735</name>
</gene>
<evidence type="ECO:0000313" key="2">
    <source>
        <dbReference type="EMBL" id="MBW2937797.1"/>
    </source>
</evidence>
<dbReference type="AlphaFoldDB" id="A0A9X1FQ34"/>
<dbReference type="Proteomes" id="UP001138686">
    <property type="component" value="Unassembled WGS sequence"/>
</dbReference>
<evidence type="ECO:0000313" key="3">
    <source>
        <dbReference type="Proteomes" id="UP001138686"/>
    </source>
</evidence>
<evidence type="ECO:0000256" key="1">
    <source>
        <dbReference type="SAM" id="SignalP"/>
    </source>
</evidence>
<keyword evidence="3" id="KW-1185">Reference proteome</keyword>
<reference evidence="2" key="1">
    <citation type="submission" date="2021-07" db="EMBL/GenBank/DDBJ databases">
        <title>Aureisphaera sp. CAU 1614 isolated from sea sediment.</title>
        <authorList>
            <person name="Kim W."/>
        </authorList>
    </citation>
    <scope>NUCLEOTIDE SEQUENCE</scope>
    <source>
        <strain evidence="2">CAU 1614</strain>
    </source>
</reference>
<accession>A0A9X1FQ34</accession>
<name>A0A9X1FQ34_9FLAO</name>
<feature type="chain" id="PRO_5040904413" evidence="1">
    <location>
        <begin position="22"/>
        <end position="397"/>
    </location>
</feature>
<sequence length="397" mass="41965">MKKVTFLVLLLVLFVTVNTTAQVGINSPNPKSIFDISASNPSSPSYTDGVLIPKISKLPSTNPTADQDGMLAFLNTPDGNFKKGLHYWDNSVSKWIPYGDEWADSYNGGLDNLSYATQANSHGVPVVIYDNGRIGMGTDTPEESLEIKFEGDNDIQVSSSNPPNAPNIIFYTTNGTFNSPAFLNNNNPVNGLAGKVWTGSGKSGVVVTLNAVADGNHSSGSLPTKYVFSVTKSGDDSEDDSGNEMVLRENGSLGIGTDNPNAFLQIKAGTTAAGSAPMKFNAGTNLSTPETGALEFDGTHLYFTPNSTRQILLKGLTNTATLDFPLIVNGVTDELTVSVPGATLGSSCNCAPLGSIETSLKWSCYVSAANTVRVRLSNISTSLIDPVSKSWKVTVIE</sequence>
<keyword evidence="1" id="KW-0732">Signal</keyword>
<dbReference type="EMBL" id="JAHWDP010000002">
    <property type="protein sequence ID" value="MBW2937797.1"/>
    <property type="molecule type" value="Genomic_DNA"/>
</dbReference>
<dbReference type="RefSeq" id="WP_219052212.1">
    <property type="nucleotide sequence ID" value="NZ_JAHWDP010000002.1"/>
</dbReference>
<feature type="signal peptide" evidence="1">
    <location>
        <begin position="1"/>
        <end position="21"/>
    </location>
</feature>